<dbReference type="SUPFAM" id="SSF56524">
    <property type="entry name" value="Oxidoreductase molybdopterin-binding domain"/>
    <property type="match status" value="1"/>
</dbReference>
<dbReference type="InterPro" id="IPR005066">
    <property type="entry name" value="MoCF_OxRdtse_dimer"/>
</dbReference>
<evidence type="ECO:0000313" key="7">
    <source>
        <dbReference type="EMBL" id="UNK46872.1"/>
    </source>
</evidence>
<evidence type="ECO:0000259" key="5">
    <source>
        <dbReference type="Pfam" id="PF00174"/>
    </source>
</evidence>
<dbReference type="PANTHER" id="PTHR19372">
    <property type="entry name" value="SULFITE REDUCTASE"/>
    <property type="match status" value="1"/>
</dbReference>
<keyword evidence="3" id="KW-0479">Metal-binding</keyword>
<evidence type="ECO:0000313" key="8">
    <source>
        <dbReference type="Proteomes" id="UP000829069"/>
    </source>
</evidence>
<dbReference type="Pfam" id="PF03404">
    <property type="entry name" value="Mo-co_dimer"/>
    <property type="match status" value="1"/>
</dbReference>
<dbReference type="EMBL" id="CP093326">
    <property type="protein sequence ID" value="UNK46872.1"/>
    <property type="molecule type" value="Genomic_DNA"/>
</dbReference>
<proteinExistence type="predicted"/>
<protein>
    <submittedName>
        <fullName evidence="7">Sulfite oxidase</fullName>
    </submittedName>
</protein>
<dbReference type="InterPro" id="IPR036374">
    <property type="entry name" value="OxRdtase_Mopterin-bd_sf"/>
</dbReference>
<dbReference type="InterPro" id="IPR008335">
    <property type="entry name" value="Mopterin_OxRdtase_euk"/>
</dbReference>
<evidence type="ECO:0000256" key="3">
    <source>
        <dbReference type="ARBA" id="ARBA00022723"/>
    </source>
</evidence>
<dbReference type="Gene3D" id="2.60.40.650">
    <property type="match status" value="1"/>
</dbReference>
<keyword evidence="8" id="KW-1185">Reference proteome</keyword>
<dbReference type="Pfam" id="PF00174">
    <property type="entry name" value="Oxidored_molyb"/>
    <property type="match status" value="1"/>
</dbReference>
<dbReference type="Gene3D" id="3.90.420.10">
    <property type="entry name" value="Oxidoreductase, molybdopterin-binding domain"/>
    <property type="match status" value="1"/>
</dbReference>
<dbReference type="CDD" id="cd02110">
    <property type="entry name" value="SO_family_Moco_dimer"/>
    <property type="match status" value="1"/>
</dbReference>
<evidence type="ECO:0000256" key="1">
    <source>
        <dbReference type="ARBA" id="ARBA00001924"/>
    </source>
</evidence>
<feature type="domain" description="Oxidoreductase molybdopterin-binding" evidence="5">
    <location>
        <begin position="53"/>
        <end position="225"/>
    </location>
</feature>
<dbReference type="InterPro" id="IPR014756">
    <property type="entry name" value="Ig_E-set"/>
</dbReference>
<dbReference type="SUPFAM" id="SSF81296">
    <property type="entry name" value="E set domains"/>
    <property type="match status" value="1"/>
</dbReference>
<keyword evidence="2" id="KW-0500">Molybdenum</keyword>
<dbReference type="InterPro" id="IPR000572">
    <property type="entry name" value="OxRdtase_Mopterin-bd_dom"/>
</dbReference>
<organism evidence="7 8">
    <name type="scientific">Arthrobacter sulfonylureivorans</name>
    <dbReference type="NCBI Taxonomy" id="2486855"/>
    <lineage>
        <taxon>Bacteria</taxon>
        <taxon>Bacillati</taxon>
        <taxon>Actinomycetota</taxon>
        <taxon>Actinomycetes</taxon>
        <taxon>Micrococcales</taxon>
        <taxon>Micrococcaceae</taxon>
        <taxon>Arthrobacter</taxon>
    </lineage>
</organism>
<dbReference type="PANTHER" id="PTHR19372:SF7">
    <property type="entry name" value="SULFITE OXIDASE, MITOCHONDRIAL"/>
    <property type="match status" value="1"/>
</dbReference>
<name>A0ABY3W936_9MICC</name>
<dbReference type="PRINTS" id="PR00407">
    <property type="entry name" value="EUMOPTERIN"/>
</dbReference>
<dbReference type="RefSeq" id="WP_241914757.1">
    <property type="nucleotide sequence ID" value="NZ_CP093326.1"/>
</dbReference>
<sequence>MKTVPKPTTESGATTDVPLTAEELQLASRNHAMPLEMLAADRTPAGMHYVLIHFDVPAIDAGAWRLRIGGAVRRPLEFTLAQLQAREQRTLAVTLECSGNGRSLLKPRPVSQPWIHGGIGTADWTGTPLAPLLAEAGVEPESVDMVFTGADRGVQGDEEQNYARSLNVSESMSPDVLLLAYAMNGAPLPPQHGFPLRLVVPGWYGMASVKWLTGIEAITVPFTGFQQMSSYRYTSDEADLGQPVTRMKVRALMVPPGIPYFMTRDRLVNAGQVLLRGRAWSGRAPIRQVKVAVDGVWSEAQLDPPDGEFAWRGWTFRWQAEPGRHQLMCRAMDALGQVQPLEPEWNYLGFGNNAVQKVQVTVRS</sequence>
<evidence type="ECO:0000256" key="4">
    <source>
        <dbReference type="ARBA" id="ARBA00023002"/>
    </source>
</evidence>
<dbReference type="Proteomes" id="UP000829069">
    <property type="component" value="Chromosome"/>
</dbReference>
<keyword evidence="4" id="KW-0560">Oxidoreductase</keyword>
<feature type="domain" description="Moybdenum cofactor oxidoreductase dimerisation" evidence="6">
    <location>
        <begin position="267"/>
        <end position="362"/>
    </location>
</feature>
<reference evidence="7 8" key="1">
    <citation type="submission" date="2022-03" db="EMBL/GenBank/DDBJ databases">
        <title>Isotopic signatures of nitrous oxide derived from detoxification processes.</title>
        <authorList>
            <person name="Behrendt U."/>
            <person name="Buchen C."/>
            <person name="Well R."/>
            <person name="Ulrich A."/>
            <person name="Rohe L."/>
            <person name="Kolb S."/>
            <person name="Schloter M."/>
            <person name="Horn M.A."/>
            <person name="Augustin J."/>
        </authorList>
    </citation>
    <scope>NUCLEOTIDE SEQUENCE [LARGE SCALE GENOMIC DNA]</scope>
    <source>
        <strain evidence="7 8">S4-C24</strain>
    </source>
</reference>
<accession>A0ABY3W936</accession>
<evidence type="ECO:0000259" key="6">
    <source>
        <dbReference type="Pfam" id="PF03404"/>
    </source>
</evidence>
<evidence type="ECO:0000256" key="2">
    <source>
        <dbReference type="ARBA" id="ARBA00022505"/>
    </source>
</evidence>
<comment type="cofactor">
    <cofactor evidence="1">
        <name>Mo-molybdopterin</name>
        <dbReference type="ChEBI" id="CHEBI:71302"/>
    </cofactor>
</comment>
<gene>
    <name evidence="7" type="ORF">MNQ99_05830</name>
</gene>